<dbReference type="SUPFAM" id="SSF56801">
    <property type="entry name" value="Acetyl-CoA synthetase-like"/>
    <property type="match status" value="1"/>
</dbReference>
<evidence type="ECO:0000259" key="6">
    <source>
        <dbReference type="Pfam" id="PF23024"/>
    </source>
</evidence>
<evidence type="ECO:0000256" key="1">
    <source>
        <dbReference type="ARBA" id="ARBA00006432"/>
    </source>
</evidence>
<proteinExistence type="inferred from homology"/>
<evidence type="ECO:0000259" key="5">
    <source>
        <dbReference type="Pfam" id="PF00501"/>
    </source>
</evidence>
<keyword evidence="8" id="KW-1185">Reference proteome</keyword>
<feature type="domain" description="AMP-binding enzyme C-terminal" evidence="6">
    <location>
        <begin position="449"/>
        <end position="558"/>
    </location>
</feature>
<name>A0A7K0DQM1_9NOCA</name>
<dbReference type="InterPro" id="IPR042099">
    <property type="entry name" value="ANL_N_sf"/>
</dbReference>
<keyword evidence="4" id="KW-0443">Lipid metabolism</keyword>
<dbReference type="PANTHER" id="PTHR22754">
    <property type="entry name" value="DISCO-INTERACTING PROTEIN 2 DIP2 -RELATED"/>
    <property type="match status" value="1"/>
</dbReference>
<dbReference type="Proteomes" id="UP000431401">
    <property type="component" value="Unassembled WGS sequence"/>
</dbReference>
<dbReference type="GO" id="GO:0006633">
    <property type="term" value="P:fatty acid biosynthetic process"/>
    <property type="evidence" value="ECO:0007669"/>
    <property type="project" value="TreeGrafter"/>
</dbReference>
<protein>
    <submittedName>
        <fullName evidence="7">Putative fatty-acid--CoA ligase FadD21</fullName>
        <ecNumber evidence="7">6.2.1.-</ecNumber>
    </submittedName>
</protein>
<dbReference type="InterPro" id="IPR045851">
    <property type="entry name" value="AMP-bd_C_sf"/>
</dbReference>
<dbReference type="PANTHER" id="PTHR22754:SF32">
    <property type="entry name" value="DISCO-INTERACTING PROTEIN 2"/>
    <property type="match status" value="1"/>
</dbReference>
<dbReference type="InterPro" id="IPR000873">
    <property type="entry name" value="AMP-dep_synth/lig_dom"/>
</dbReference>
<dbReference type="Pfam" id="PF00501">
    <property type="entry name" value="AMP-binding"/>
    <property type="match status" value="1"/>
</dbReference>
<comment type="caution">
    <text evidence="7">The sequence shown here is derived from an EMBL/GenBank/DDBJ whole genome shotgun (WGS) entry which is preliminary data.</text>
</comment>
<accession>A0A7K0DQM1</accession>
<sequence length="569" mass="60177">MTVPGKSAAPLAVAVSERARVRPADPALITLTYRGTECLPHTLTCYELHTAAGALAQRLRTATGPGARVAILCEHGPEYVIAFLACLYSARIAVPLFPVSPHRNMDRLITVLADADPAVSLVCAGAEQRTRDSGAAVGRVLVVTAETDSVAPILDPVGDHPAYLQYTSGSTKAPSGVEISHANHTAALEQLRAGMPPVAVRPIVTWLPFFHDMGLILALSLPLYTGVLAVTLAPAEFAKRPIRWLRACSDYRAGTTAGPNFGLALAVTATTAAEREGLDLSGLELLVNGAEPIRAESLAAFTKMFAPYGFRHTAHTPGYGLAEATLPVAFAATADPPLVEEFDRNELAAGRAVLARDPAHGVALVGCGTAAGQRIRIVDPLRHRVVADGEVGEVWVAGPNVSTGYFRRPQATADVFGARLPGDHERWLRTGDLGFVHEGQLFPAGRLKDMIIVAGRNHYPADIEATAAGVSQEVRAGHIAAFGIDHGDHETLVLVAELDDRLADPATVARRIRSAVAAAHDIAPADVMLVPRGQIPKTSSGKLRRGECRARYRAGALTRITEPLISGSF</sequence>
<dbReference type="FunFam" id="3.40.50.12780:FF:000013">
    <property type="entry name" value="Long-chain-fatty-acid--AMP ligase FadD32"/>
    <property type="match status" value="1"/>
</dbReference>
<dbReference type="Gene3D" id="3.30.300.30">
    <property type="match status" value="1"/>
</dbReference>
<dbReference type="GO" id="GO:0070566">
    <property type="term" value="F:adenylyltransferase activity"/>
    <property type="evidence" value="ECO:0007669"/>
    <property type="project" value="TreeGrafter"/>
</dbReference>
<feature type="domain" description="AMP-dependent synthetase/ligase" evidence="5">
    <location>
        <begin position="17"/>
        <end position="406"/>
    </location>
</feature>
<dbReference type="EC" id="6.2.1.-" evidence="7"/>
<dbReference type="Gene3D" id="3.40.50.12780">
    <property type="entry name" value="N-terminal domain of ligase-like"/>
    <property type="match status" value="1"/>
</dbReference>
<gene>
    <name evidence="7" type="ORF">NRB56_27060</name>
</gene>
<dbReference type="GO" id="GO:0005886">
    <property type="term" value="C:plasma membrane"/>
    <property type="evidence" value="ECO:0007669"/>
    <property type="project" value="TreeGrafter"/>
</dbReference>
<organism evidence="7 8">
    <name type="scientific">Nocardia aurantia</name>
    <dbReference type="NCBI Taxonomy" id="2585199"/>
    <lineage>
        <taxon>Bacteria</taxon>
        <taxon>Bacillati</taxon>
        <taxon>Actinomycetota</taxon>
        <taxon>Actinomycetes</taxon>
        <taxon>Mycobacteriales</taxon>
        <taxon>Nocardiaceae</taxon>
        <taxon>Nocardia</taxon>
    </lineage>
</organism>
<evidence type="ECO:0000256" key="4">
    <source>
        <dbReference type="ARBA" id="ARBA00023098"/>
    </source>
</evidence>
<keyword evidence="3" id="KW-0276">Fatty acid metabolism</keyword>
<dbReference type="RefSeq" id="WP_319942951.1">
    <property type="nucleotide sequence ID" value="NZ_WEGI01000005.1"/>
</dbReference>
<evidence type="ECO:0000313" key="7">
    <source>
        <dbReference type="EMBL" id="MQY27124.1"/>
    </source>
</evidence>
<dbReference type="InterPro" id="IPR040097">
    <property type="entry name" value="FAAL/FAAC"/>
</dbReference>
<comment type="similarity">
    <text evidence="1">Belongs to the ATP-dependent AMP-binding enzyme family.</text>
</comment>
<dbReference type="InterPro" id="IPR025110">
    <property type="entry name" value="AMP-bd_C"/>
</dbReference>
<evidence type="ECO:0000313" key="8">
    <source>
        <dbReference type="Proteomes" id="UP000431401"/>
    </source>
</evidence>
<dbReference type="EMBL" id="WEGI01000005">
    <property type="protein sequence ID" value="MQY27124.1"/>
    <property type="molecule type" value="Genomic_DNA"/>
</dbReference>
<dbReference type="GO" id="GO:0016874">
    <property type="term" value="F:ligase activity"/>
    <property type="evidence" value="ECO:0007669"/>
    <property type="project" value="UniProtKB-KW"/>
</dbReference>
<dbReference type="CDD" id="cd05931">
    <property type="entry name" value="FAAL"/>
    <property type="match status" value="1"/>
</dbReference>
<dbReference type="AlphaFoldDB" id="A0A7K0DQM1"/>
<keyword evidence="2 7" id="KW-0436">Ligase</keyword>
<dbReference type="GO" id="GO:0071766">
    <property type="term" value="P:Actinobacterium-type cell wall biogenesis"/>
    <property type="evidence" value="ECO:0007669"/>
    <property type="project" value="UniProtKB-ARBA"/>
</dbReference>
<dbReference type="Pfam" id="PF23024">
    <property type="entry name" value="AMP-dom_DIP2-like"/>
    <property type="match status" value="1"/>
</dbReference>
<evidence type="ECO:0000256" key="2">
    <source>
        <dbReference type="ARBA" id="ARBA00022598"/>
    </source>
</evidence>
<evidence type="ECO:0000256" key="3">
    <source>
        <dbReference type="ARBA" id="ARBA00022832"/>
    </source>
</evidence>
<reference evidence="7 8" key="1">
    <citation type="submission" date="2019-10" db="EMBL/GenBank/DDBJ databases">
        <title>Nocardia macrotermitis sp. nov. and Nocardia aurantia sp. nov., isolated from the gut of fungus growing-termite Macrotermes natalensis.</title>
        <authorList>
            <person name="Benndorf R."/>
            <person name="Schwitalla J."/>
            <person name="Martin K."/>
            <person name="De Beer W."/>
            <person name="Kaster A.-K."/>
            <person name="Vollmers J."/>
            <person name="Poulsen M."/>
            <person name="Beemelmanns C."/>
        </authorList>
    </citation>
    <scope>NUCLEOTIDE SEQUENCE [LARGE SCALE GENOMIC DNA]</scope>
    <source>
        <strain evidence="7 8">RB56</strain>
    </source>
</reference>